<keyword evidence="3" id="KW-1185">Reference proteome</keyword>
<dbReference type="GO" id="GO:0006508">
    <property type="term" value="P:proteolysis"/>
    <property type="evidence" value="ECO:0007669"/>
    <property type="project" value="UniProtKB-KW"/>
</dbReference>
<reference evidence="2 3" key="1">
    <citation type="submission" date="2018-11" db="EMBL/GenBank/DDBJ databases">
        <title>Sequencing the genomes of 1000 actinobacteria strains.</title>
        <authorList>
            <person name="Klenk H.-P."/>
        </authorList>
    </citation>
    <scope>NUCLEOTIDE SEQUENCE [LARGE SCALE GENOMIC DNA]</scope>
    <source>
        <strain evidence="2 3">DSM 44231</strain>
    </source>
</reference>
<accession>A0A3N1HHS6</accession>
<comment type="caution">
    <text evidence="2">The sequence shown here is derived from an EMBL/GenBank/DDBJ whole genome shotgun (WGS) entry which is preliminary data.</text>
</comment>
<dbReference type="RefSeq" id="WP_123747074.1">
    <property type="nucleotide sequence ID" value="NZ_RJKM01000001.1"/>
</dbReference>
<protein>
    <submittedName>
        <fullName evidence="2">Papain like cysteine protease AvrRpt2</fullName>
    </submittedName>
</protein>
<dbReference type="EMBL" id="RJKM01000001">
    <property type="protein sequence ID" value="ROP42069.1"/>
    <property type="molecule type" value="Genomic_DNA"/>
</dbReference>
<feature type="chain" id="PRO_5018236722" evidence="1">
    <location>
        <begin position="31"/>
        <end position="187"/>
    </location>
</feature>
<keyword evidence="2" id="KW-0645">Protease</keyword>
<keyword evidence="1" id="KW-0732">Signal</keyword>
<sequence>MGRFRFATAASAIALAVCGLPVAAAGAAQAEAGYDDIAMYKQEKTQWCWAASGLTIAKYQGYGSTQTDFCNRAQPYYGCNNQPATLEDMARAWGSLGMAHTGSGLNSAASFNQVYTDVKAARPLGARIGWNSGGGHMNVVYGFDTSNTTIAVADPWPDTTTYTWWNYNDYVSNSSFKWTHSRIGISR</sequence>
<keyword evidence="2" id="KW-0378">Hydrolase</keyword>
<proteinExistence type="predicted"/>
<dbReference type="InterPro" id="IPR022118">
    <property type="entry name" value="Peptidase_C70_AvrRpt2"/>
</dbReference>
<evidence type="ECO:0000313" key="2">
    <source>
        <dbReference type="EMBL" id="ROP42069.1"/>
    </source>
</evidence>
<feature type="signal peptide" evidence="1">
    <location>
        <begin position="1"/>
        <end position="30"/>
    </location>
</feature>
<dbReference type="Gene3D" id="3.90.70.10">
    <property type="entry name" value="Cysteine proteinases"/>
    <property type="match status" value="1"/>
</dbReference>
<gene>
    <name evidence="2" type="ORF">EDD40_7562</name>
</gene>
<dbReference type="OrthoDB" id="5148996at2"/>
<evidence type="ECO:0000256" key="1">
    <source>
        <dbReference type="SAM" id="SignalP"/>
    </source>
</evidence>
<dbReference type="GO" id="GO:0008233">
    <property type="term" value="F:peptidase activity"/>
    <property type="evidence" value="ECO:0007669"/>
    <property type="project" value="UniProtKB-KW"/>
</dbReference>
<evidence type="ECO:0000313" key="3">
    <source>
        <dbReference type="Proteomes" id="UP000268727"/>
    </source>
</evidence>
<dbReference type="Pfam" id="PF12385">
    <property type="entry name" value="Peptidase_C70"/>
    <property type="match status" value="1"/>
</dbReference>
<name>A0A3N1HHS6_9PSEU</name>
<dbReference type="AlphaFoldDB" id="A0A3N1HHS6"/>
<dbReference type="Proteomes" id="UP000268727">
    <property type="component" value="Unassembled WGS sequence"/>
</dbReference>
<organism evidence="2 3">
    <name type="scientific">Saccharothrix texasensis</name>
    <dbReference type="NCBI Taxonomy" id="103734"/>
    <lineage>
        <taxon>Bacteria</taxon>
        <taxon>Bacillati</taxon>
        <taxon>Actinomycetota</taxon>
        <taxon>Actinomycetes</taxon>
        <taxon>Pseudonocardiales</taxon>
        <taxon>Pseudonocardiaceae</taxon>
        <taxon>Saccharothrix</taxon>
    </lineage>
</organism>